<gene>
    <name evidence="9" type="primary">HUT1</name>
    <name evidence="9" type="ORF">SO694_00007693</name>
</gene>
<evidence type="ECO:0000313" key="10">
    <source>
        <dbReference type="Proteomes" id="UP001363151"/>
    </source>
</evidence>
<evidence type="ECO:0000256" key="2">
    <source>
        <dbReference type="ARBA" id="ARBA00010694"/>
    </source>
</evidence>
<evidence type="ECO:0000256" key="5">
    <source>
        <dbReference type="ARBA" id="ARBA00022824"/>
    </source>
</evidence>
<dbReference type="Pfam" id="PF08449">
    <property type="entry name" value="UAA"/>
    <property type="match status" value="1"/>
</dbReference>
<comment type="caution">
    <text evidence="9">The sequence shown here is derived from an EMBL/GenBank/DDBJ whole genome shotgun (WGS) entry which is preliminary data.</text>
</comment>
<comment type="similarity">
    <text evidence="2">Belongs to the nucleotide-sugar transporter family. SLC35B subfamily.</text>
</comment>
<proteinExistence type="inferred from homology"/>
<dbReference type="InterPro" id="IPR013657">
    <property type="entry name" value="SCL35B1-4/HUT1"/>
</dbReference>
<dbReference type="SUPFAM" id="SSF103481">
    <property type="entry name" value="Multidrug resistance efflux transporter EmrE"/>
    <property type="match status" value="1"/>
</dbReference>
<evidence type="ECO:0000256" key="3">
    <source>
        <dbReference type="ARBA" id="ARBA00022448"/>
    </source>
</evidence>
<evidence type="ECO:0000256" key="4">
    <source>
        <dbReference type="ARBA" id="ARBA00022692"/>
    </source>
</evidence>
<sequence length="240" mass="25634">MSASSPSPRGRRAGMLAASLRAAGAAPGAGDGERHYARWVVVVGAYYASHWLGLASLHHLSYPVHVTFKSCKAIPVVIGERLLTTKRHGAAKLCGVFAMYAGYQTALVSRCASEWTLMLHMNAWQGLLSYATCWSNGDEASRALAFVRAHPDVSLDLGAFLVSKALGTLCVYKLLRESGTIVVATITTLRKVLSVLLSVAIFGHAVGPVQWAALALVFLHKYVGEYAAAALVERKKPKAA</sequence>
<comment type="subcellular location">
    <subcellularLocation>
        <location evidence="1">Endoplasmic reticulum membrane</location>
        <topology evidence="1">Multi-pass membrane protein</topology>
    </subcellularLocation>
</comment>
<reference evidence="9 10" key="1">
    <citation type="submission" date="2024-03" db="EMBL/GenBank/DDBJ databases">
        <title>Aureococcus anophagefferens CCMP1851 and Kratosvirus quantuckense: Draft genome of a second virus-susceptible host strain in the model system.</title>
        <authorList>
            <person name="Chase E."/>
            <person name="Truchon A.R."/>
            <person name="Schepens W."/>
            <person name="Wilhelm S.W."/>
        </authorList>
    </citation>
    <scope>NUCLEOTIDE SEQUENCE [LARGE SCALE GENOMIC DNA]</scope>
    <source>
        <strain evidence="9 10">CCMP1851</strain>
    </source>
</reference>
<evidence type="ECO:0000256" key="1">
    <source>
        <dbReference type="ARBA" id="ARBA00004477"/>
    </source>
</evidence>
<dbReference type="PANTHER" id="PTHR10778:SF10">
    <property type="entry name" value="SOLUTE CARRIER FAMILY 35 MEMBER B1"/>
    <property type="match status" value="1"/>
</dbReference>
<name>A0ABR1GAM3_AURAN</name>
<accession>A0ABR1GAM3</accession>
<dbReference type="InterPro" id="IPR037185">
    <property type="entry name" value="EmrE-like"/>
</dbReference>
<organism evidence="9 10">
    <name type="scientific">Aureococcus anophagefferens</name>
    <name type="common">Harmful bloom alga</name>
    <dbReference type="NCBI Taxonomy" id="44056"/>
    <lineage>
        <taxon>Eukaryota</taxon>
        <taxon>Sar</taxon>
        <taxon>Stramenopiles</taxon>
        <taxon>Ochrophyta</taxon>
        <taxon>Pelagophyceae</taxon>
        <taxon>Pelagomonadales</taxon>
        <taxon>Pelagomonadaceae</taxon>
        <taxon>Aureococcus</taxon>
    </lineage>
</organism>
<dbReference type="EMBL" id="JBBJCI010000037">
    <property type="protein sequence ID" value="KAK7250391.1"/>
    <property type="molecule type" value="Genomic_DNA"/>
</dbReference>
<dbReference type="Proteomes" id="UP001363151">
    <property type="component" value="Unassembled WGS sequence"/>
</dbReference>
<feature type="transmembrane region" description="Helical" evidence="8">
    <location>
        <begin position="181"/>
        <end position="205"/>
    </location>
</feature>
<keyword evidence="7 8" id="KW-0472">Membrane</keyword>
<keyword evidence="6 8" id="KW-1133">Transmembrane helix</keyword>
<keyword evidence="3" id="KW-0813">Transport</keyword>
<evidence type="ECO:0000256" key="7">
    <source>
        <dbReference type="ARBA" id="ARBA00023136"/>
    </source>
</evidence>
<keyword evidence="4 8" id="KW-0812">Transmembrane</keyword>
<evidence type="ECO:0000256" key="8">
    <source>
        <dbReference type="SAM" id="Phobius"/>
    </source>
</evidence>
<keyword evidence="10" id="KW-1185">Reference proteome</keyword>
<keyword evidence="5" id="KW-0256">Endoplasmic reticulum</keyword>
<dbReference type="PANTHER" id="PTHR10778">
    <property type="entry name" value="SOLUTE CARRIER FAMILY 35 MEMBER B"/>
    <property type="match status" value="1"/>
</dbReference>
<evidence type="ECO:0000256" key="6">
    <source>
        <dbReference type="ARBA" id="ARBA00022989"/>
    </source>
</evidence>
<protein>
    <submittedName>
        <fullName evidence="9">UDP-galactose transmembrane transporter</fullName>
    </submittedName>
</protein>
<evidence type="ECO:0000313" key="9">
    <source>
        <dbReference type="EMBL" id="KAK7250391.1"/>
    </source>
</evidence>